<name>A0AA37M4L8_9HYPH</name>
<protein>
    <recommendedName>
        <fullName evidence="1">Putative restriction endonuclease domain-containing protein</fullName>
    </recommendedName>
</protein>
<dbReference type="PANTHER" id="PTHR36558">
    <property type="entry name" value="GLR1098 PROTEIN"/>
    <property type="match status" value="1"/>
</dbReference>
<feature type="domain" description="Putative restriction endonuclease" evidence="1">
    <location>
        <begin position="11"/>
        <end position="171"/>
    </location>
</feature>
<evidence type="ECO:0000259" key="1">
    <source>
        <dbReference type="Pfam" id="PF05685"/>
    </source>
</evidence>
<dbReference type="Proteomes" id="UP001055286">
    <property type="component" value="Unassembled WGS sequence"/>
</dbReference>
<organism evidence="2 3">
    <name type="scientific">Methylobacterium frigidaeris</name>
    <dbReference type="NCBI Taxonomy" id="2038277"/>
    <lineage>
        <taxon>Bacteria</taxon>
        <taxon>Pseudomonadati</taxon>
        <taxon>Pseudomonadota</taxon>
        <taxon>Alphaproteobacteria</taxon>
        <taxon>Hyphomicrobiales</taxon>
        <taxon>Methylobacteriaceae</taxon>
        <taxon>Methylobacterium</taxon>
    </lineage>
</organism>
<dbReference type="RefSeq" id="WP_099903854.1">
    <property type="nucleotide sequence ID" value="NZ_BPQJ01000009.1"/>
</dbReference>
<dbReference type="EMBL" id="BPQJ01000009">
    <property type="protein sequence ID" value="GJD62304.1"/>
    <property type="molecule type" value="Genomic_DNA"/>
</dbReference>
<dbReference type="InterPro" id="IPR008538">
    <property type="entry name" value="Uma2"/>
</dbReference>
<gene>
    <name evidence="2" type="ORF">MPEAHAMD_2457</name>
</gene>
<dbReference type="Gene3D" id="3.90.1570.10">
    <property type="entry name" value="tt1808, chain A"/>
    <property type="match status" value="1"/>
</dbReference>
<evidence type="ECO:0000313" key="3">
    <source>
        <dbReference type="Proteomes" id="UP001055286"/>
    </source>
</evidence>
<dbReference type="InterPro" id="IPR011335">
    <property type="entry name" value="Restrct_endonuc-II-like"/>
</dbReference>
<accession>A0AA37M4L8</accession>
<proteinExistence type="predicted"/>
<dbReference type="InterPro" id="IPR012296">
    <property type="entry name" value="Nuclease_put_TT1808"/>
</dbReference>
<reference evidence="2" key="1">
    <citation type="journal article" date="2016" name="Front. Microbiol.">
        <title>Genome Sequence of the Piezophilic, Mesophilic Sulfate-Reducing Bacterium Desulfovibrio indicus J2T.</title>
        <authorList>
            <person name="Cao J."/>
            <person name="Maignien L."/>
            <person name="Shao Z."/>
            <person name="Alain K."/>
            <person name="Jebbar M."/>
        </authorList>
    </citation>
    <scope>NUCLEOTIDE SEQUENCE</scope>
    <source>
        <strain evidence="2">JCM 32048</strain>
    </source>
</reference>
<dbReference type="Pfam" id="PF05685">
    <property type="entry name" value="Uma2"/>
    <property type="match status" value="1"/>
</dbReference>
<dbReference type="CDD" id="cd06260">
    <property type="entry name" value="DUF820-like"/>
    <property type="match status" value="1"/>
</dbReference>
<keyword evidence="3" id="KW-1185">Reference proteome</keyword>
<evidence type="ECO:0000313" key="2">
    <source>
        <dbReference type="EMBL" id="GJD62304.1"/>
    </source>
</evidence>
<dbReference type="PANTHER" id="PTHR36558:SF1">
    <property type="entry name" value="RESTRICTION ENDONUCLEASE DOMAIN-CONTAINING PROTEIN-RELATED"/>
    <property type="match status" value="1"/>
</dbReference>
<comment type="caution">
    <text evidence="2">The sequence shown here is derived from an EMBL/GenBank/DDBJ whole genome shotgun (WGS) entry which is preliminary data.</text>
</comment>
<reference evidence="2" key="2">
    <citation type="submission" date="2021-08" db="EMBL/GenBank/DDBJ databases">
        <authorList>
            <person name="Tani A."/>
            <person name="Ola A."/>
            <person name="Ogura Y."/>
            <person name="Katsura K."/>
            <person name="Hayashi T."/>
        </authorList>
    </citation>
    <scope>NUCLEOTIDE SEQUENCE</scope>
    <source>
        <strain evidence="2">JCM 32048</strain>
    </source>
</reference>
<dbReference type="AlphaFoldDB" id="A0AA37M4L8"/>
<dbReference type="SUPFAM" id="SSF52980">
    <property type="entry name" value="Restriction endonuclease-like"/>
    <property type="match status" value="1"/>
</dbReference>
<sequence length="196" mass="21679">MSEPAHRRWSVQEFFAWQERQDERYELVGGVPVRMMAGARNVHDDIVVNLVAEFCARLRGTPCRPFTGDGSVATLPGQISRPDLGIDCGARDPNGLTAAEPRLVAEVLSPSTRDFDAFDELEEYKAVASLMVILLVEPNAPEIALWRRDTDGAWQHRLVAGLDQTIELPELGTRLALADVYDGVVFPPRPRLVSGT</sequence>